<protein>
    <submittedName>
        <fullName evidence="2">Double-strand break repair protein AddB</fullName>
    </submittedName>
</protein>
<reference evidence="2 3" key="1">
    <citation type="submission" date="2017-08" db="EMBL/GenBank/DDBJ databases">
        <title>Infants hospitalized years apart are colonized by the same room-sourced microbial strains.</title>
        <authorList>
            <person name="Brooks B."/>
            <person name="Olm M.R."/>
            <person name="Firek B.A."/>
            <person name="Baker R."/>
            <person name="Thomas B.C."/>
            <person name="Morowitz M.J."/>
            <person name="Banfield J.F."/>
        </authorList>
    </citation>
    <scope>NUCLEOTIDE SEQUENCE [LARGE SCALE GENOMIC DNA]</scope>
    <source>
        <strain evidence="2">S2_005_003_R2_43</strain>
    </source>
</reference>
<dbReference type="Pfam" id="PF12705">
    <property type="entry name" value="PDDEXK_1"/>
    <property type="match status" value="1"/>
</dbReference>
<dbReference type="EMBL" id="QFPN01000003">
    <property type="protein sequence ID" value="PZQ17220.1"/>
    <property type="molecule type" value="Genomic_DNA"/>
</dbReference>
<evidence type="ECO:0000313" key="2">
    <source>
        <dbReference type="EMBL" id="PZQ17220.1"/>
    </source>
</evidence>
<comment type="caution">
    <text evidence="2">The sequence shown here is derived from an EMBL/GenBank/DDBJ whole genome shotgun (WGS) entry which is preliminary data.</text>
</comment>
<organism evidence="2 3">
    <name type="scientific">Ancylobacter novellus</name>
    <name type="common">Thiobacillus novellus</name>
    <dbReference type="NCBI Taxonomy" id="921"/>
    <lineage>
        <taxon>Bacteria</taxon>
        <taxon>Pseudomonadati</taxon>
        <taxon>Pseudomonadota</taxon>
        <taxon>Alphaproteobacteria</taxon>
        <taxon>Hyphomicrobiales</taxon>
        <taxon>Xanthobacteraceae</taxon>
        <taxon>Ancylobacter</taxon>
    </lineage>
</organism>
<proteinExistence type="predicted"/>
<dbReference type="SUPFAM" id="SSF52540">
    <property type="entry name" value="P-loop containing nucleoside triphosphate hydrolases"/>
    <property type="match status" value="1"/>
</dbReference>
<evidence type="ECO:0000259" key="1">
    <source>
        <dbReference type="Pfam" id="PF12705"/>
    </source>
</evidence>
<sequence>MAADSPRPNVLTIPPGAAFLPTLVEGLLDGALIHGFAPRADPIALADATVFLPTRRAARALRDAFLEALDGRATLLPRIAPLGDVDEDADVVEPLAEADGALAPAVAPFERRLTLAKLVSAFARTLDRSVLRLAPEDGPLVPATAADAIHLAGDLERLIDAIETEEVDVSALDALIPGEHDRYWAITQAFLRVALARWPEHLTEIGRLDPAARRRLQIEAATVRAAASRGPVIAAGSTGSAPAVRRLMREIARHPKGAVVLPGLDSDGLEDAAWARLAHGNDPGLFGHPQRGLAQLLDVLEIARADVRTLGTPPAALEARAKLAADALRPADTTDAWAEKRLAPAEIEAAFAGVALVEAPTFRAEAAAIAVALREAVATPGRTAALATPDRALAARVAAELERWDISVDDSAGRPLATTPAGALLRLAADAALDPRPEKLFGLLRAPACRLAGGMPRAVDALDATAFRMPWPGAGFDGLRGALAALRGEALRGVARRFGPADFEQAAVLVDRLEAALAPLARASETAAVPLETLISALSEGFVALAGEAESEDAEAVREFLDELLGAAPAADPIAPAAFPGVLDALMAGRALRPPRDRHPRLRILGPLEARLLRFDLVVLGSLNEGVWPPVPQADPWINRPLRAALGLAPPERRIGLSAHDFSQGFCADEVVLTRAAKVGGAPTIPARWLQRLAAVAAGPAHEAALARGRRLVDLADSLDRVERGPAPCPPEPRPPLGLRPARLSVTSVETWLRDPYSIYARHVLKLEELGEIGPEPGPGDLGNVIHGALEAFAKADVALDDPQAREKLLAFGREAFGALLERDDARTLWWPRFEKIADWALAFHRERAGRVEQVFVEQDGAYAFETVAGRTFTLTARADRVEAFTDGAFAILDYKTGGVPTVKQALAGFAPQLPLEGAILNEGGFTTVTKAGSPVGELSLVRLTGREPAGETVELRSKELSADIVATEALARFREVVNRFENEAEPYRSLSHPQFLKRPDGPYAHLARVKEWSATGGASEGDAE</sequence>
<gene>
    <name evidence="2" type="primary">addB</name>
    <name evidence="2" type="ORF">DI565_07590</name>
</gene>
<dbReference type="AlphaFoldDB" id="A0A2W5MU72"/>
<dbReference type="Proteomes" id="UP000249577">
    <property type="component" value="Unassembled WGS sequence"/>
</dbReference>
<dbReference type="InterPro" id="IPR027417">
    <property type="entry name" value="P-loop_NTPase"/>
</dbReference>
<feature type="domain" description="PD-(D/E)XK endonuclease-like" evidence="1">
    <location>
        <begin position="743"/>
        <end position="988"/>
    </location>
</feature>
<accession>A0A2W5MU72</accession>
<dbReference type="NCBIfam" id="TIGR02786">
    <property type="entry name" value="addB_alphas"/>
    <property type="match status" value="1"/>
</dbReference>
<evidence type="ECO:0000313" key="3">
    <source>
        <dbReference type="Proteomes" id="UP000249577"/>
    </source>
</evidence>
<dbReference type="InterPro" id="IPR038726">
    <property type="entry name" value="PDDEXK_AddAB-type"/>
</dbReference>
<dbReference type="InterPro" id="IPR014153">
    <property type="entry name" value="Ds_break_AddB"/>
</dbReference>
<name>A0A2W5MU72_ANCNO</name>